<dbReference type="EMBL" id="KJ605395">
    <property type="protein sequence ID" value="AIU93483.1"/>
    <property type="molecule type" value="Genomic_DNA"/>
</dbReference>
<reference evidence="1" key="1">
    <citation type="submission" date="2014-03" db="EMBL/GenBank/DDBJ databases">
        <authorList>
            <person name="Zhang G."/>
            <person name="Zhu L."/>
            <person name="Fang P."/>
        </authorList>
    </citation>
    <scope>NUCLEOTIDE SEQUENCE</scope>
    <source>
        <strain evidence="1">NS1</strain>
        <plasmid evidence="1">pNSL1</plasmid>
    </source>
</reference>
<name>A0A097SPM2_9NOCA</name>
<evidence type="ECO:0000313" key="1">
    <source>
        <dbReference type="EMBL" id="AIU93483.1"/>
    </source>
</evidence>
<geneLocation type="plasmid" evidence="1">
    <name>pNSL1</name>
</geneLocation>
<accession>A0A097SPM2</accession>
<sequence>MTWRRNLAYSNRPSADAASRLRDRIWRQFASGCPLFEKSVQLCLRRPISLRNRSFSVAVPIDTRRASDPMARIAMPLASKACTRVGASD</sequence>
<proteinExistence type="predicted"/>
<keyword evidence="1" id="KW-0614">Plasmid</keyword>
<protein>
    <submittedName>
        <fullName evidence="1">Uncharacterized protein</fullName>
    </submittedName>
</protein>
<dbReference type="AlphaFoldDB" id="A0A097SPM2"/>
<gene>
    <name evidence="1" type="ORF">LRS1606.49</name>
</gene>
<organism evidence="1">
    <name type="scientific">Rhodococcus sp. NS1</name>
    <dbReference type="NCBI Taxonomy" id="402236"/>
    <lineage>
        <taxon>Bacteria</taxon>
        <taxon>Bacillati</taxon>
        <taxon>Actinomycetota</taxon>
        <taxon>Actinomycetes</taxon>
        <taxon>Mycobacteriales</taxon>
        <taxon>Nocardiaceae</taxon>
        <taxon>Rhodococcus</taxon>
    </lineage>
</organism>